<dbReference type="InterPro" id="IPR029063">
    <property type="entry name" value="SAM-dependent_MTases_sf"/>
</dbReference>
<protein>
    <recommendedName>
        <fullName evidence="2">Methyltransferase type 12 domain-containing protein</fullName>
    </recommendedName>
</protein>
<evidence type="ECO:0000313" key="3">
    <source>
        <dbReference type="EMBL" id="KEJ97328.1"/>
    </source>
</evidence>
<dbReference type="SUPFAM" id="SSF53335">
    <property type="entry name" value="S-adenosyl-L-methionine-dependent methyltransferases"/>
    <property type="match status" value="1"/>
</dbReference>
<evidence type="ECO:0000313" key="4">
    <source>
        <dbReference type="Proteomes" id="UP000027746"/>
    </source>
</evidence>
<gene>
    <name evidence="3" type="ORF">SUH3_11170</name>
</gene>
<dbReference type="InterPro" id="IPR013217">
    <property type="entry name" value="Methyltransf_12"/>
</dbReference>
<keyword evidence="4" id="KW-1185">Reference proteome</keyword>
<feature type="domain" description="Methyltransferase type 12" evidence="2">
    <location>
        <begin position="44"/>
        <end position="136"/>
    </location>
</feature>
<keyword evidence="1" id="KW-0808">Transferase</keyword>
<accession>A0A073J3Y2</accession>
<dbReference type="PANTHER" id="PTHR43861">
    <property type="entry name" value="TRANS-ACONITATE 2-METHYLTRANSFERASE-RELATED"/>
    <property type="match status" value="1"/>
</dbReference>
<evidence type="ECO:0000256" key="1">
    <source>
        <dbReference type="ARBA" id="ARBA00022679"/>
    </source>
</evidence>
<reference evidence="3 4" key="1">
    <citation type="submission" date="2014-01" db="EMBL/GenBank/DDBJ databases">
        <title>Sulfitobacter sp. H3 (MCCC 1A00686) Genome Sequencing.</title>
        <authorList>
            <person name="Lai Q."/>
            <person name="Hong Z."/>
        </authorList>
    </citation>
    <scope>NUCLEOTIDE SEQUENCE [LARGE SCALE GENOMIC DNA]</scope>
    <source>
        <strain evidence="3 4">H3</strain>
    </source>
</reference>
<comment type="caution">
    <text evidence="3">The sequence shown here is derived from an EMBL/GenBank/DDBJ whole genome shotgun (WGS) entry which is preliminary data.</text>
</comment>
<dbReference type="Proteomes" id="UP000027746">
    <property type="component" value="Unassembled WGS sequence"/>
</dbReference>
<dbReference type="AlphaFoldDB" id="A0A073J3Y2"/>
<evidence type="ECO:0000259" key="2">
    <source>
        <dbReference type="Pfam" id="PF08242"/>
    </source>
</evidence>
<dbReference type="EMBL" id="JAMD01000002">
    <property type="protein sequence ID" value="KEJ97328.1"/>
    <property type="molecule type" value="Genomic_DNA"/>
</dbReference>
<dbReference type="GO" id="GO:0016740">
    <property type="term" value="F:transferase activity"/>
    <property type="evidence" value="ECO:0007669"/>
    <property type="project" value="UniProtKB-KW"/>
</dbReference>
<dbReference type="RefSeq" id="WP_037923208.1">
    <property type="nucleotide sequence ID" value="NZ_CP054599.1"/>
</dbReference>
<sequence length="204" mass="21819">MPSAAAFWTKAAPKYAKSPIKDTATYEHTLARTRAFLPPDAKALEIGCGTGTTALKLAGDVKSLLATDIAEGMIAVAQEKPAPDNLRFATGIPGDAALAGEAPFDVVLAFNLLHLVPDLPQMLRSIHSLLRPGGRFISKSACLRDGSVFLPPLIWVMQRLGKAPYVGKFSAAHLEQIIAQAGFEIEVAETHGKSFNRFIVATRL</sequence>
<organism evidence="3 4">
    <name type="scientific">Pseudosulfitobacter pseudonitzschiae</name>
    <dbReference type="NCBI Taxonomy" id="1402135"/>
    <lineage>
        <taxon>Bacteria</taxon>
        <taxon>Pseudomonadati</taxon>
        <taxon>Pseudomonadota</taxon>
        <taxon>Alphaproteobacteria</taxon>
        <taxon>Rhodobacterales</taxon>
        <taxon>Roseobacteraceae</taxon>
        <taxon>Pseudosulfitobacter</taxon>
    </lineage>
</organism>
<dbReference type="Gene3D" id="3.40.50.150">
    <property type="entry name" value="Vaccinia Virus protein VP39"/>
    <property type="match status" value="1"/>
</dbReference>
<dbReference type="PANTHER" id="PTHR43861:SF3">
    <property type="entry name" value="PUTATIVE (AFU_ORTHOLOGUE AFUA_2G14390)-RELATED"/>
    <property type="match status" value="1"/>
</dbReference>
<dbReference type="OrthoDB" id="5642573at2"/>
<name>A0A073J3Y2_9RHOB</name>
<dbReference type="GeneID" id="68871642"/>
<proteinExistence type="predicted"/>
<dbReference type="Pfam" id="PF08242">
    <property type="entry name" value="Methyltransf_12"/>
    <property type="match status" value="1"/>
</dbReference>
<dbReference type="CDD" id="cd02440">
    <property type="entry name" value="AdoMet_MTases"/>
    <property type="match status" value="1"/>
</dbReference>